<gene>
    <name evidence="1" type="ORF">CLV57_3131</name>
</gene>
<reference evidence="1 2" key="1">
    <citation type="submission" date="2017-11" db="EMBL/GenBank/DDBJ databases">
        <title>Genomic Encyclopedia of Archaeal and Bacterial Type Strains, Phase II (KMG-II): From Individual Species to Whole Genera.</title>
        <authorList>
            <person name="Goeker M."/>
        </authorList>
    </citation>
    <scope>NUCLEOTIDE SEQUENCE [LARGE SCALE GENOMIC DNA]</scope>
    <source>
        <strain evidence="1 2">DSM 28175</strain>
    </source>
</reference>
<dbReference type="AlphaFoldDB" id="A0A2H9VNR3"/>
<comment type="caution">
    <text evidence="1">The sequence shown here is derived from an EMBL/GenBank/DDBJ whole genome shotgun (WGS) entry which is preliminary data.</text>
</comment>
<evidence type="ECO:0000313" key="2">
    <source>
        <dbReference type="Proteomes" id="UP000242687"/>
    </source>
</evidence>
<sequence>MEKFFLKLLSNYVISKGLVKGSFLISLVGLK</sequence>
<protein>
    <submittedName>
        <fullName evidence="1">Uncharacterized protein</fullName>
    </submittedName>
</protein>
<evidence type="ECO:0000313" key="1">
    <source>
        <dbReference type="EMBL" id="PJJ79989.1"/>
    </source>
</evidence>
<accession>A0A2H9VNR3</accession>
<proteinExistence type="predicted"/>
<name>A0A2H9VNR3_9SPHI</name>
<dbReference type="Proteomes" id="UP000242687">
    <property type="component" value="Unassembled WGS sequence"/>
</dbReference>
<organism evidence="1 2">
    <name type="scientific">Mucilaginibacter auburnensis</name>
    <dbReference type="NCBI Taxonomy" id="1457233"/>
    <lineage>
        <taxon>Bacteria</taxon>
        <taxon>Pseudomonadati</taxon>
        <taxon>Bacteroidota</taxon>
        <taxon>Sphingobacteriia</taxon>
        <taxon>Sphingobacteriales</taxon>
        <taxon>Sphingobacteriaceae</taxon>
        <taxon>Mucilaginibacter</taxon>
    </lineage>
</organism>
<dbReference type="EMBL" id="PGFJ01000002">
    <property type="protein sequence ID" value="PJJ79989.1"/>
    <property type="molecule type" value="Genomic_DNA"/>
</dbReference>
<keyword evidence="2" id="KW-1185">Reference proteome</keyword>